<evidence type="ECO:0000256" key="8">
    <source>
        <dbReference type="ARBA" id="ARBA00023242"/>
    </source>
</evidence>
<sequence>MENIAPLLPFPPKNLGSPDDLLAVPAPSPSPFLSPSFLSTQLLFSHLRTRGQNSPSPIVETRLSTPESVENLVHGAGVASSKIGLVATCVDCLQDCKSGSCALELSAECTDQCVVVPCDDPSHELPAFDGTEPIFDRPCRNGSDCTMYEEFLQCCTDYRSYSNDQTNVSPSQGQQYTSTPFDLNQFLCDCEHGSALGQGADFFPHDANFHNSHAIANPAFFSLPSAGDHVHHGQARHHHHSAYNRNAIYGPHQQSPHSSSSSAFSSPGSPVPNLFAPGNIPPASRMHNPGASSPGAVTCMWGNCHAIFSSLQELVGHVNLFHLQPESTAQDLARRAGTPLSCHWGDCQVYPDPTSIPGPSSGNQVNVALNILANHLLQDHLGFTPPPPTSMPTPPKSGTPIPPEGHDCAGSTHFCKWQGCGRSFKDCDELTTHITGIHVGSGKSHYDCHWEGCNRHGENGFASKQKICRHLQSHTGHRPFQCDVCKQNFSEAATLQQHMRRHTQEKPYICDFPGCGKAFAITGALTIHKRTHNGEKPFKCPHCDKAFAESSNLSKHLRTHTGVRPYPCTEEGCNKCFARPDQLTRHMSVHRKKDAV</sequence>
<dbReference type="Proteomes" id="UP000076761">
    <property type="component" value="Unassembled WGS sequence"/>
</dbReference>
<dbReference type="Pfam" id="PF00096">
    <property type="entry name" value="zf-C2H2"/>
    <property type="match status" value="3"/>
</dbReference>
<dbReference type="EMBL" id="KV425560">
    <property type="protein sequence ID" value="KZT27874.1"/>
    <property type="molecule type" value="Genomic_DNA"/>
</dbReference>
<dbReference type="PROSITE" id="PS50157">
    <property type="entry name" value="ZINC_FINGER_C2H2_2"/>
    <property type="match status" value="6"/>
</dbReference>
<dbReference type="InParanoid" id="A0A165UAI4"/>
<dbReference type="SMART" id="SM00355">
    <property type="entry name" value="ZnF_C2H2"/>
    <property type="match status" value="7"/>
</dbReference>
<evidence type="ECO:0000256" key="4">
    <source>
        <dbReference type="ARBA" id="ARBA00022771"/>
    </source>
</evidence>
<reference evidence="12 13" key="1">
    <citation type="journal article" date="2016" name="Mol. Biol. Evol.">
        <title>Comparative Genomics of Early-Diverging Mushroom-Forming Fungi Provides Insights into the Origins of Lignocellulose Decay Capabilities.</title>
        <authorList>
            <person name="Nagy L.G."/>
            <person name="Riley R."/>
            <person name="Tritt A."/>
            <person name="Adam C."/>
            <person name="Daum C."/>
            <person name="Floudas D."/>
            <person name="Sun H."/>
            <person name="Yadav J.S."/>
            <person name="Pangilinan J."/>
            <person name="Larsson K.H."/>
            <person name="Matsuura K."/>
            <person name="Barry K."/>
            <person name="Labutti K."/>
            <person name="Kuo R."/>
            <person name="Ohm R.A."/>
            <person name="Bhattacharya S.S."/>
            <person name="Shirouzu T."/>
            <person name="Yoshinaga Y."/>
            <person name="Martin F.M."/>
            <person name="Grigoriev I.V."/>
            <person name="Hibbett D.S."/>
        </authorList>
    </citation>
    <scope>NUCLEOTIDE SEQUENCE [LARGE SCALE GENOMIC DNA]</scope>
    <source>
        <strain evidence="12 13">HHB14362 ss-1</strain>
    </source>
</reference>
<evidence type="ECO:0000256" key="3">
    <source>
        <dbReference type="ARBA" id="ARBA00022737"/>
    </source>
</evidence>
<dbReference type="InterPro" id="IPR036236">
    <property type="entry name" value="Znf_C2H2_sf"/>
</dbReference>
<dbReference type="STRING" id="1314782.A0A165UAI4"/>
<evidence type="ECO:0000313" key="12">
    <source>
        <dbReference type="EMBL" id="KZT27874.1"/>
    </source>
</evidence>
<feature type="region of interest" description="Disordered" evidence="10">
    <location>
        <begin position="247"/>
        <end position="292"/>
    </location>
</feature>
<evidence type="ECO:0000259" key="11">
    <source>
        <dbReference type="PROSITE" id="PS50157"/>
    </source>
</evidence>
<dbReference type="OrthoDB" id="3437960at2759"/>
<feature type="domain" description="C2H2-type" evidence="11">
    <location>
        <begin position="413"/>
        <end position="443"/>
    </location>
</feature>
<evidence type="ECO:0000256" key="7">
    <source>
        <dbReference type="ARBA" id="ARBA00023163"/>
    </source>
</evidence>
<keyword evidence="3" id="KW-0677">Repeat</keyword>
<dbReference type="FunFam" id="3.30.160.60:FF:000202">
    <property type="entry name" value="Zinc finger protein 574"/>
    <property type="match status" value="1"/>
</dbReference>
<keyword evidence="2" id="KW-0479">Metal-binding</keyword>
<dbReference type="PANTHER" id="PTHR19818">
    <property type="entry name" value="ZINC FINGER PROTEIN ZIC AND GLI"/>
    <property type="match status" value="1"/>
</dbReference>
<dbReference type="GO" id="GO:0008270">
    <property type="term" value="F:zinc ion binding"/>
    <property type="evidence" value="ECO:0007669"/>
    <property type="project" value="UniProtKB-KW"/>
</dbReference>
<dbReference type="PROSITE" id="PS00028">
    <property type="entry name" value="ZINC_FINGER_C2H2_1"/>
    <property type="match status" value="6"/>
</dbReference>
<dbReference type="GO" id="GO:0045944">
    <property type="term" value="P:positive regulation of transcription by RNA polymerase II"/>
    <property type="evidence" value="ECO:0007669"/>
    <property type="project" value="UniProtKB-ARBA"/>
</dbReference>
<dbReference type="AlphaFoldDB" id="A0A165UAI4"/>
<keyword evidence="6" id="KW-0805">Transcription regulation</keyword>
<feature type="domain" description="C2H2-type" evidence="11">
    <location>
        <begin position="480"/>
        <end position="507"/>
    </location>
</feature>
<dbReference type="Gene3D" id="3.30.160.60">
    <property type="entry name" value="Classic Zinc Finger"/>
    <property type="match status" value="7"/>
</dbReference>
<feature type="domain" description="C2H2-type" evidence="11">
    <location>
        <begin position="508"/>
        <end position="537"/>
    </location>
</feature>
<dbReference type="FunFam" id="3.30.160.60:FF:000032">
    <property type="entry name" value="Krueppel-like factor 4"/>
    <property type="match status" value="1"/>
</dbReference>
<feature type="domain" description="C2H2-type" evidence="11">
    <location>
        <begin position="538"/>
        <end position="565"/>
    </location>
</feature>
<keyword evidence="4 9" id="KW-0863">Zinc-finger</keyword>
<dbReference type="SUPFAM" id="SSF57667">
    <property type="entry name" value="beta-beta-alpha zinc fingers"/>
    <property type="match status" value="5"/>
</dbReference>
<evidence type="ECO:0000256" key="9">
    <source>
        <dbReference type="PROSITE-ProRule" id="PRU00042"/>
    </source>
</evidence>
<dbReference type="GO" id="GO:0032502">
    <property type="term" value="P:developmental process"/>
    <property type="evidence" value="ECO:0007669"/>
    <property type="project" value="UniProtKB-ARBA"/>
</dbReference>
<dbReference type="PANTHER" id="PTHR19818:SF139">
    <property type="entry name" value="PAIR-RULE PROTEIN ODD-PAIRED"/>
    <property type="match status" value="1"/>
</dbReference>
<accession>A0A165UAI4</accession>
<dbReference type="InterPro" id="IPR013087">
    <property type="entry name" value="Znf_C2H2_type"/>
</dbReference>
<dbReference type="FunFam" id="3.30.160.60:FF:000125">
    <property type="entry name" value="Putative zinc finger protein 143"/>
    <property type="match status" value="1"/>
</dbReference>
<keyword evidence="13" id="KW-1185">Reference proteome</keyword>
<gene>
    <name evidence="12" type="ORF">NEOLEDRAFT_1130360</name>
</gene>
<keyword evidence="8" id="KW-0539">Nucleus</keyword>
<organism evidence="12 13">
    <name type="scientific">Neolentinus lepideus HHB14362 ss-1</name>
    <dbReference type="NCBI Taxonomy" id="1314782"/>
    <lineage>
        <taxon>Eukaryota</taxon>
        <taxon>Fungi</taxon>
        <taxon>Dikarya</taxon>
        <taxon>Basidiomycota</taxon>
        <taxon>Agaricomycotina</taxon>
        <taxon>Agaricomycetes</taxon>
        <taxon>Gloeophyllales</taxon>
        <taxon>Gloeophyllaceae</taxon>
        <taxon>Neolentinus</taxon>
    </lineage>
</organism>
<evidence type="ECO:0000256" key="6">
    <source>
        <dbReference type="ARBA" id="ARBA00023015"/>
    </source>
</evidence>
<name>A0A165UAI4_9AGAM</name>
<comment type="subcellular location">
    <subcellularLocation>
        <location evidence="1">Nucleus</location>
    </subcellularLocation>
</comment>
<dbReference type="GO" id="GO:0000978">
    <property type="term" value="F:RNA polymerase II cis-regulatory region sequence-specific DNA binding"/>
    <property type="evidence" value="ECO:0007669"/>
    <property type="project" value="UniProtKB-ARBA"/>
</dbReference>
<evidence type="ECO:0000256" key="10">
    <source>
        <dbReference type="SAM" id="MobiDB-lite"/>
    </source>
</evidence>
<feature type="compositionally biased region" description="Low complexity" evidence="10">
    <location>
        <begin position="255"/>
        <end position="272"/>
    </location>
</feature>
<dbReference type="InterPro" id="IPR050329">
    <property type="entry name" value="GLI_C2H2-zinc-finger"/>
</dbReference>
<dbReference type="Pfam" id="PF13894">
    <property type="entry name" value="zf-C2H2_4"/>
    <property type="match status" value="1"/>
</dbReference>
<keyword evidence="5" id="KW-0862">Zinc</keyword>
<feature type="domain" description="C2H2-type" evidence="11">
    <location>
        <begin position="446"/>
        <end position="479"/>
    </location>
</feature>
<keyword evidence="7" id="KW-0804">Transcription</keyword>
<dbReference type="GO" id="GO:0005634">
    <property type="term" value="C:nucleus"/>
    <property type="evidence" value="ECO:0007669"/>
    <property type="project" value="UniProtKB-SubCell"/>
</dbReference>
<evidence type="ECO:0000313" key="13">
    <source>
        <dbReference type="Proteomes" id="UP000076761"/>
    </source>
</evidence>
<dbReference type="FunFam" id="3.30.160.60:FF:001102">
    <property type="entry name" value="Transcription factor IIIA"/>
    <property type="match status" value="1"/>
</dbReference>
<feature type="domain" description="C2H2-type" evidence="11">
    <location>
        <begin position="566"/>
        <end position="595"/>
    </location>
</feature>
<proteinExistence type="predicted"/>
<dbReference type="GO" id="GO:0000981">
    <property type="term" value="F:DNA-binding transcription factor activity, RNA polymerase II-specific"/>
    <property type="evidence" value="ECO:0007669"/>
    <property type="project" value="TreeGrafter"/>
</dbReference>
<evidence type="ECO:0000256" key="1">
    <source>
        <dbReference type="ARBA" id="ARBA00004123"/>
    </source>
</evidence>
<evidence type="ECO:0000256" key="5">
    <source>
        <dbReference type="ARBA" id="ARBA00022833"/>
    </source>
</evidence>
<protein>
    <recommendedName>
        <fullName evidence="11">C2H2-type domain-containing protein</fullName>
    </recommendedName>
</protein>
<evidence type="ECO:0000256" key="2">
    <source>
        <dbReference type="ARBA" id="ARBA00022723"/>
    </source>
</evidence>